<reference evidence="2" key="1">
    <citation type="submission" date="2019-09" db="EMBL/GenBank/DDBJ databases">
        <title>Organ-specific transcriptomic study of the physiology of the cattle tick, Rhipicephalus microplus.</title>
        <authorList>
            <person name="Tirloni L."/>
            <person name="Braz G."/>
            <person name="Gandara A.C.P."/>
            <person name="Sabadin G.A."/>
            <person name="da Silva R.M."/>
            <person name="Guizzo M.G."/>
            <person name="Machado J.A."/>
            <person name="Costa E.P."/>
            <person name="Gomes H.F."/>
            <person name="Moraes J."/>
            <person name="Mota M.B.S."/>
            <person name="Mesquita R.D."/>
            <person name="Alvarenga P.H."/>
            <person name="Alves F."/>
            <person name="Seixas A."/>
            <person name="da Fonseca R.N."/>
            <person name="Fogaca A."/>
            <person name="Logullo C."/>
            <person name="Tanaka A."/>
            <person name="Daffre S."/>
            <person name="Termignoni C."/>
            <person name="Vaz I.S.Jr."/>
            <person name="Oliveira P.L."/>
            <person name="Ribeiro J.M."/>
        </authorList>
    </citation>
    <scope>NUCLEOTIDE SEQUENCE</scope>
    <source>
        <strain evidence="2">Porto Alegre</strain>
    </source>
</reference>
<feature type="signal peptide" evidence="1">
    <location>
        <begin position="1"/>
        <end position="19"/>
    </location>
</feature>
<evidence type="ECO:0000256" key="1">
    <source>
        <dbReference type="SAM" id="SignalP"/>
    </source>
</evidence>
<dbReference type="AlphaFoldDB" id="A0A6M2DB40"/>
<evidence type="ECO:0000313" key="2">
    <source>
        <dbReference type="EMBL" id="NOV42900.1"/>
    </source>
</evidence>
<proteinExistence type="predicted"/>
<feature type="chain" id="PRO_5026819371" evidence="1">
    <location>
        <begin position="20"/>
        <end position="97"/>
    </location>
</feature>
<protein>
    <submittedName>
        <fullName evidence="2">Putative secreted protein</fullName>
    </submittedName>
</protein>
<accession>A0A6M2DB40</accession>
<dbReference type="EMBL" id="GHWJ01010163">
    <property type="protein sequence ID" value="NOV42900.1"/>
    <property type="molecule type" value="Transcribed_RNA"/>
</dbReference>
<sequence>MFNFTTACVILLPLRKAASLIKEKCEQLGSTYHDCKFSLSLPCTLSHCLCVGVSVLLSGTHLCNDSLIFVGFISYNNELCPRLSCGRNGHSRGLGLK</sequence>
<keyword evidence="1" id="KW-0732">Signal</keyword>
<organism evidence="2">
    <name type="scientific">Rhipicephalus microplus</name>
    <name type="common">Cattle tick</name>
    <name type="synonym">Boophilus microplus</name>
    <dbReference type="NCBI Taxonomy" id="6941"/>
    <lineage>
        <taxon>Eukaryota</taxon>
        <taxon>Metazoa</taxon>
        <taxon>Ecdysozoa</taxon>
        <taxon>Arthropoda</taxon>
        <taxon>Chelicerata</taxon>
        <taxon>Arachnida</taxon>
        <taxon>Acari</taxon>
        <taxon>Parasitiformes</taxon>
        <taxon>Ixodida</taxon>
        <taxon>Ixodoidea</taxon>
        <taxon>Ixodidae</taxon>
        <taxon>Rhipicephalinae</taxon>
        <taxon>Rhipicephalus</taxon>
        <taxon>Boophilus</taxon>
    </lineage>
</organism>
<name>A0A6M2DB40_RHIMP</name>